<accession>A0AA39ZXQ4</accession>
<gene>
    <name evidence="1" type="ORF">B0H67DRAFT_450594</name>
</gene>
<protein>
    <recommendedName>
        <fullName evidence="3">BTB domain-containing protein</fullName>
    </recommendedName>
</protein>
<sequence length="286" mass="31451">MDPSGDVLLTLNNANAPFAVWEHPAPEISDEPEVVPKPASSPVTFLLSSRHLSLASPVFKTMLSGVWSEGVNDVSDGLFRLDAEDWDSDALATVMNIVHGRWKPVPRTASVETLARIAAIVDYYDIREALQLVLSLWMHGSTASSVPTSLCRETVLWILVSWVFGDAEIFKQAAKVAILRSARDLECPGDVPIPSSIFDEINKRRRESMHILANELEDLRQGYIEGRDGYGCGFECSSIHLGALMRSLHGVKFLDRKPPDSPFGDLSLLAVMEQLRAIKSPAWAAA</sequence>
<comment type="caution">
    <text evidence="1">The sequence shown here is derived from an EMBL/GenBank/DDBJ whole genome shotgun (WGS) entry which is preliminary data.</text>
</comment>
<name>A0AA39ZXQ4_9PEZI</name>
<reference evidence="1" key="1">
    <citation type="submission" date="2023-06" db="EMBL/GenBank/DDBJ databases">
        <title>Genome-scale phylogeny and comparative genomics of the fungal order Sordariales.</title>
        <authorList>
            <consortium name="Lawrence Berkeley National Laboratory"/>
            <person name="Hensen N."/>
            <person name="Bonometti L."/>
            <person name="Westerberg I."/>
            <person name="Brannstrom I.O."/>
            <person name="Guillou S."/>
            <person name="Cros-Aarteil S."/>
            <person name="Calhoun S."/>
            <person name="Haridas S."/>
            <person name="Kuo A."/>
            <person name="Mondo S."/>
            <person name="Pangilinan J."/>
            <person name="Riley R."/>
            <person name="Labutti K."/>
            <person name="Andreopoulos B."/>
            <person name="Lipzen A."/>
            <person name="Chen C."/>
            <person name="Yanf M."/>
            <person name="Daum C."/>
            <person name="Ng V."/>
            <person name="Clum A."/>
            <person name="Steindorff A."/>
            <person name="Ohm R."/>
            <person name="Martin F."/>
            <person name="Silar P."/>
            <person name="Natvig D."/>
            <person name="Lalanne C."/>
            <person name="Gautier V."/>
            <person name="Ament-Velasquez S.L."/>
            <person name="Kruys A."/>
            <person name="Hutchinson M.I."/>
            <person name="Powell A.J."/>
            <person name="Barry K."/>
            <person name="Miller A.N."/>
            <person name="Grigoriev I.V."/>
            <person name="Debuchy R."/>
            <person name="Gladieux P."/>
            <person name="Thoren M.H."/>
            <person name="Johannesson H."/>
        </authorList>
    </citation>
    <scope>NUCLEOTIDE SEQUENCE</scope>
    <source>
        <strain evidence="1">SMH4607-1</strain>
    </source>
</reference>
<dbReference type="EMBL" id="JAUKUA010000007">
    <property type="protein sequence ID" value="KAK0705586.1"/>
    <property type="molecule type" value="Genomic_DNA"/>
</dbReference>
<evidence type="ECO:0000313" key="1">
    <source>
        <dbReference type="EMBL" id="KAK0705586.1"/>
    </source>
</evidence>
<dbReference type="AlphaFoldDB" id="A0AA39ZXQ4"/>
<feature type="non-terminal residue" evidence="1">
    <location>
        <position position="286"/>
    </location>
</feature>
<keyword evidence="2" id="KW-1185">Reference proteome</keyword>
<dbReference type="Proteomes" id="UP001172102">
    <property type="component" value="Unassembled WGS sequence"/>
</dbReference>
<evidence type="ECO:0008006" key="3">
    <source>
        <dbReference type="Google" id="ProtNLM"/>
    </source>
</evidence>
<proteinExistence type="predicted"/>
<organism evidence="1 2">
    <name type="scientific">Lasiosphaeris hirsuta</name>
    <dbReference type="NCBI Taxonomy" id="260670"/>
    <lineage>
        <taxon>Eukaryota</taxon>
        <taxon>Fungi</taxon>
        <taxon>Dikarya</taxon>
        <taxon>Ascomycota</taxon>
        <taxon>Pezizomycotina</taxon>
        <taxon>Sordariomycetes</taxon>
        <taxon>Sordariomycetidae</taxon>
        <taxon>Sordariales</taxon>
        <taxon>Lasiosphaeriaceae</taxon>
        <taxon>Lasiosphaeris</taxon>
    </lineage>
</organism>
<evidence type="ECO:0000313" key="2">
    <source>
        <dbReference type="Proteomes" id="UP001172102"/>
    </source>
</evidence>